<comment type="catalytic activity">
    <reaction evidence="4">
        <text>N-terminal L-glutamyl-[protein] + L-leucyl-tRNA(Leu) = N-terminal L-leucyl-L-glutamyl-[protein] + tRNA(Leu) + H(+)</text>
        <dbReference type="Rhea" id="RHEA:50412"/>
        <dbReference type="Rhea" id="RHEA-COMP:9613"/>
        <dbReference type="Rhea" id="RHEA-COMP:9622"/>
        <dbReference type="Rhea" id="RHEA-COMP:12664"/>
        <dbReference type="Rhea" id="RHEA-COMP:12668"/>
        <dbReference type="ChEBI" id="CHEBI:15378"/>
        <dbReference type="ChEBI" id="CHEBI:64721"/>
        <dbReference type="ChEBI" id="CHEBI:78442"/>
        <dbReference type="ChEBI" id="CHEBI:78494"/>
        <dbReference type="ChEBI" id="CHEBI:133041"/>
        <dbReference type="EC" id="2.3.2.29"/>
    </reaction>
</comment>
<dbReference type="GO" id="GO:0004057">
    <property type="term" value="F:arginyl-tRNA--protein transferase activity"/>
    <property type="evidence" value="ECO:0007669"/>
    <property type="project" value="InterPro"/>
</dbReference>
<comment type="caution">
    <text evidence="7">The sequence shown here is derived from an EMBL/GenBank/DDBJ whole genome shotgun (WGS) entry which is preliminary data.</text>
</comment>
<dbReference type="Pfam" id="PF04376">
    <property type="entry name" value="ATE_N"/>
    <property type="match status" value="1"/>
</dbReference>
<dbReference type="InterPro" id="IPR007472">
    <property type="entry name" value="N-end_Aminoacyl_Trfase_C"/>
</dbReference>
<dbReference type="GO" id="GO:0071596">
    <property type="term" value="P:ubiquitin-dependent protein catabolic process via the N-end rule pathway"/>
    <property type="evidence" value="ECO:0007669"/>
    <property type="project" value="InterPro"/>
</dbReference>
<gene>
    <name evidence="4" type="primary">bpt</name>
    <name evidence="7" type="ORF">A2140_04710</name>
</gene>
<dbReference type="PANTHER" id="PTHR21367">
    <property type="entry name" value="ARGININE-TRNA-PROTEIN TRANSFERASE 1"/>
    <property type="match status" value="1"/>
</dbReference>
<evidence type="ECO:0000313" key="8">
    <source>
        <dbReference type="Proteomes" id="UP000178379"/>
    </source>
</evidence>
<comment type="subcellular location">
    <subcellularLocation>
        <location evidence="4">Cytoplasm</location>
    </subcellularLocation>
</comment>
<name>A0A1F6SWG3_9PROT</name>
<organism evidence="7 8">
    <name type="scientific">Candidatus Muproteobacteria bacterium RBG_16_62_13</name>
    <dbReference type="NCBI Taxonomy" id="1817756"/>
    <lineage>
        <taxon>Bacteria</taxon>
        <taxon>Pseudomonadati</taxon>
        <taxon>Pseudomonadota</taxon>
        <taxon>Candidatus Muproteobacteria</taxon>
    </lineage>
</organism>
<dbReference type="SUPFAM" id="SSF55729">
    <property type="entry name" value="Acyl-CoA N-acyltransferases (Nat)"/>
    <property type="match status" value="1"/>
</dbReference>
<evidence type="ECO:0000313" key="7">
    <source>
        <dbReference type="EMBL" id="OGI37270.1"/>
    </source>
</evidence>
<evidence type="ECO:0000256" key="2">
    <source>
        <dbReference type="ARBA" id="ARBA00022679"/>
    </source>
</evidence>
<dbReference type="Proteomes" id="UP000178379">
    <property type="component" value="Unassembled WGS sequence"/>
</dbReference>
<dbReference type="NCBIfam" id="NF002342">
    <property type="entry name" value="PRK01305.1-3"/>
    <property type="match status" value="1"/>
</dbReference>
<protein>
    <recommendedName>
        <fullName evidence="4">Aspartate/glutamate leucyltransferase</fullName>
        <ecNumber evidence="4">2.3.2.29</ecNumber>
    </recommendedName>
</protein>
<dbReference type="InterPro" id="IPR030700">
    <property type="entry name" value="N-end_Aminoacyl_Trfase"/>
</dbReference>
<dbReference type="STRING" id="1817756.A2140_04710"/>
<dbReference type="HAMAP" id="MF_00689">
    <property type="entry name" value="Bpt"/>
    <property type="match status" value="1"/>
</dbReference>
<dbReference type="Pfam" id="PF04377">
    <property type="entry name" value="ATE_C"/>
    <property type="match status" value="1"/>
</dbReference>
<dbReference type="GO" id="GO:0005737">
    <property type="term" value="C:cytoplasm"/>
    <property type="evidence" value="ECO:0007669"/>
    <property type="project" value="UniProtKB-SubCell"/>
</dbReference>
<sequence>MTKEQHTPEIYLSMPHPCSYLPGRTATTLFVDPRHILNEDDFGRFMASGFRRSGDLVYRPHCQDCQACVPVRVPVREFRPTRSQRRNLRHNESVTVFERPAVFNREHFELYRRYQASRHRGEGMDDPDPGKYMNFLIGRAIDTRFYEFRDGYHLLAVAVVDHLPDGLSAVYTFYDPMQSARGLGVYGVLWEIEQTRQLKLPYLYLGYWIRESRKMAYKTDYRPIEAHVGGRWQRLIG</sequence>
<dbReference type="EC" id="2.3.2.29" evidence="4"/>
<feature type="domain" description="N-end rule aminoacyl transferase C-terminal" evidence="6">
    <location>
        <begin position="106"/>
        <end position="226"/>
    </location>
</feature>
<comment type="function">
    <text evidence="4">Functions in the N-end rule pathway of protein degradation where it conjugates Leu from its aminoacyl-tRNA to the N-termini of proteins containing an N-terminal aspartate or glutamate.</text>
</comment>
<feature type="domain" description="N-end aminoacyl transferase N-terminal" evidence="5">
    <location>
        <begin position="16"/>
        <end position="86"/>
    </location>
</feature>
<evidence type="ECO:0000256" key="3">
    <source>
        <dbReference type="ARBA" id="ARBA00023315"/>
    </source>
</evidence>
<dbReference type="GO" id="GO:0008914">
    <property type="term" value="F:leucyl-tRNA--protein transferase activity"/>
    <property type="evidence" value="ECO:0007669"/>
    <property type="project" value="UniProtKB-UniRule"/>
</dbReference>
<dbReference type="InterPro" id="IPR017138">
    <property type="entry name" value="Asp_Glu_LeuTrfase"/>
</dbReference>
<comment type="similarity">
    <text evidence="4">Belongs to the R-transferase family. Bpt subfamily.</text>
</comment>
<evidence type="ECO:0000259" key="6">
    <source>
        <dbReference type="Pfam" id="PF04377"/>
    </source>
</evidence>
<comment type="catalytic activity">
    <reaction evidence="4">
        <text>N-terminal L-aspartyl-[protein] + L-leucyl-tRNA(Leu) = N-terminal L-leucyl-L-aspartyl-[protein] + tRNA(Leu) + H(+)</text>
        <dbReference type="Rhea" id="RHEA:50420"/>
        <dbReference type="Rhea" id="RHEA-COMP:9613"/>
        <dbReference type="Rhea" id="RHEA-COMP:9622"/>
        <dbReference type="Rhea" id="RHEA-COMP:12669"/>
        <dbReference type="Rhea" id="RHEA-COMP:12674"/>
        <dbReference type="ChEBI" id="CHEBI:15378"/>
        <dbReference type="ChEBI" id="CHEBI:64720"/>
        <dbReference type="ChEBI" id="CHEBI:78442"/>
        <dbReference type="ChEBI" id="CHEBI:78494"/>
        <dbReference type="ChEBI" id="CHEBI:133042"/>
        <dbReference type="EC" id="2.3.2.29"/>
    </reaction>
</comment>
<dbReference type="NCBIfam" id="NF002346">
    <property type="entry name" value="PRK01305.2-3"/>
    <property type="match status" value="1"/>
</dbReference>
<evidence type="ECO:0000256" key="1">
    <source>
        <dbReference type="ARBA" id="ARBA00022490"/>
    </source>
</evidence>
<evidence type="ECO:0000256" key="4">
    <source>
        <dbReference type="HAMAP-Rule" id="MF_00689"/>
    </source>
</evidence>
<dbReference type="AlphaFoldDB" id="A0A1F6SWG3"/>
<keyword evidence="3 4" id="KW-0012">Acyltransferase</keyword>
<dbReference type="PIRSF" id="PIRSF037208">
    <property type="entry name" value="ATE_pro_prd"/>
    <property type="match status" value="1"/>
</dbReference>
<reference evidence="7 8" key="1">
    <citation type="journal article" date="2016" name="Nat. Commun.">
        <title>Thousands of microbial genomes shed light on interconnected biogeochemical processes in an aquifer system.</title>
        <authorList>
            <person name="Anantharaman K."/>
            <person name="Brown C.T."/>
            <person name="Hug L.A."/>
            <person name="Sharon I."/>
            <person name="Castelle C.J."/>
            <person name="Probst A.J."/>
            <person name="Thomas B.C."/>
            <person name="Singh A."/>
            <person name="Wilkins M.J."/>
            <person name="Karaoz U."/>
            <person name="Brodie E.L."/>
            <person name="Williams K.H."/>
            <person name="Hubbard S.S."/>
            <person name="Banfield J.F."/>
        </authorList>
    </citation>
    <scope>NUCLEOTIDE SEQUENCE [LARGE SCALE GENOMIC DNA]</scope>
</reference>
<dbReference type="InterPro" id="IPR016181">
    <property type="entry name" value="Acyl_CoA_acyltransferase"/>
</dbReference>
<accession>A0A1F6SWG3</accession>
<keyword evidence="2 4" id="KW-0808">Transferase</keyword>
<evidence type="ECO:0000259" key="5">
    <source>
        <dbReference type="Pfam" id="PF04376"/>
    </source>
</evidence>
<dbReference type="InterPro" id="IPR007471">
    <property type="entry name" value="N-end_Aminoacyl_Trfase_N"/>
</dbReference>
<dbReference type="NCBIfam" id="NF002341">
    <property type="entry name" value="PRK01305.1-1"/>
    <property type="match status" value="1"/>
</dbReference>
<dbReference type="EMBL" id="MFSQ01000150">
    <property type="protein sequence ID" value="OGI37270.1"/>
    <property type="molecule type" value="Genomic_DNA"/>
</dbReference>
<proteinExistence type="inferred from homology"/>
<keyword evidence="1 4" id="KW-0963">Cytoplasm</keyword>
<dbReference type="PANTHER" id="PTHR21367:SF1">
    <property type="entry name" value="ARGINYL-TRNA--PROTEIN TRANSFERASE 1"/>
    <property type="match status" value="1"/>
</dbReference>